<dbReference type="Proteomes" id="UP000886723">
    <property type="component" value="Unassembled WGS sequence"/>
</dbReference>
<name>A0A9D1NVZ3_9FIRM</name>
<sequence length="86" mass="9603">MSTMTKEQKMMIEELKPLLLEVAKKSAELGQYISVSAFSGTMATLTTDNYDLVLAEDFMAAGYHEPGKREVLFREPNPLCVQGDKD</sequence>
<proteinExistence type="predicted"/>
<evidence type="ECO:0000313" key="1">
    <source>
        <dbReference type="EMBL" id="HIV13040.1"/>
    </source>
</evidence>
<gene>
    <name evidence="1" type="ORF">IAA63_07870</name>
</gene>
<organism evidence="1 2">
    <name type="scientific">Candidatus Pullilachnospira stercoravium</name>
    <dbReference type="NCBI Taxonomy" id="2840913"/>
    <lineage>
        <taxon>Bacteria</taxon>
        <taxon>Bacillati</taxon>
        <taxon>Bacillota</taxon>
        <taxon>Clostridia</taxon>
        <taxon>Lachnospirales</taxon>
        <taxon>Lachnospiraceae</taxon>
        <taxon>Lachnospiraceae incertae sedis</taxon>
        <taxon>Candidatus Pullilachnospira</taxon>
    </lineage>
</organism>
<dbReference type="AlphaFoldDB" id="A0A9D1NVZ3"/>
<protein>
    <submittedName>
        <fullName evidence="1">Uncharacterized protein</fullName>
    </submittedName>
</protein>
<evidence type="ECO:0000313" key="2">
    <source>
        <dbReference type="Proteomes" id="UP000886723"/>
    </source>
</evidence>
<comment type="caution">
    <text evidence="1">The sequence shown here is derived from an EMBL/GenBank/DDBJ whole genome shotgun (WGS) entry which is preliminary data.</text>
</comment>
<dbReference type="EMBL" id="DVON01000170">
    <property type="protein sequence ID" value="HIV13040.1"/>
    <property type="molecule type" value="Genomic_DNA"/>
</dbReference>
<reference evidence="1" key="2">
    <citation type="journal article" date="2021" name="PeerJ">
        <title>Extensive microbial diversity within the chicken gut microbiome revealed by metagenomics and culture.</title>
        <authorList>
            <person name="Gilroy R."/>
            <person name="Ravi A."/>
            <person name="Getino M."/>
            <person name="Pursley I."/>
            <person name="Horton D.L."/>
            <person name="Alikhan N.F."/>
            <person name="Baker D."/>
            <person name="Gharbi K."/>
            <person name="Hall N."/>
            <person name="Watson M."/>
            <person name="Adriaenssens E.M."/>
            <person name="Foster-Nyarko E."/>
            <person name="Jarju S."/>
            <person name="Secka A."/>
            <person name="Antonio M."/>
            <person name="Oren A."/>
            <person name="Chaudhuri R.R."/>
            <person name="La Ragione R."/>
            <person name="Hildebrand F."/>
            <person name="Pallen M.J."/>
        </authorList>
    </citation>
    <scope>NUCLEOTIDE SEQUENCE</scope>
    <source>
        <strain evidence="1">ChiBcec2-4451</strain>
    </source>
</reference>
<reference evidence="1" key="1">
    <citation type="submission" date="2020-10" db="EMBL/GenBank/DDBJ databases">
        <authorList>
            <person name="Gilroy R."/>
        </authorList>
    </citation>
    <scope>NUCLEOTIDE SEQUENCE</scope>
    <source>
        <strain evidence="1">ChiBcec2-4451</strain>
    </source>
</reference>
<accession>A0A9D1NVZ3</accession>